<dbReference type="GO" id="GO:0005829">
    <property type="term" value="C:cytosol"/>
    <property type="evidence" value="ECO:0007669"/>
    <property type="project" value="TreeGrafter"/>
</dbReference>
<evidence type="ECO:0000256" key="2">
    <source>
        <dbReference type="ARBA" id="ARBA00023002"/>
    </source>
</evidence>
<name>W9H5P8_9PROT</name>
<dbReference type="AlphaFoldDB" id="W9H5P8"/>
<dbReference type="Pfam" id="PF00389">
    <property type="entry name" value="2-Hacid_dh"/>
    <property type="match status" value="1"/>
</dbReference>
<dbReference type="InterPro" id="IPR036291">
    <property type="entry name" value="NAD(P)-bd_dom_sf"/>
</dbReference>
<dbReference type="PROSITE" id="PS00671">
    <property type="entry name" value="D_2_HYDROXYACID_DH_3"/>
    <property type="match status" value="1"/>
</dbReference>
<evidence type="ECO:0000313" key="8">
    <source>
        <dbReference type="Proteomes" id="UP000019486"/>
    </source>
</evidence>
<sequence>MPMNASNGTRKPVLLLTRRYPDAVMARAAGDYEIMTNEDDHPYGVDEMIRLAQGADAMLVCAVDQVPADLIRGLPDSVRMIATFSVGTDHIDLAAAKERGVTVANTPGVLTDATADIAFLLLLGAARRAAEGERLIREHRWDGWAPTQLVGVHVTGKRLAILGMGRIGQAMARRAQGFDMEIHYHNRRRLPADQEAGAIYHADADEMLGIADFLSIHSPATPETRHWLNAGRIARLPDGAVVVNTARGTLVDDEALIAALRSGKLAAAGLDVFENEPKLHPGYAGLPNTFLLPHLGSATDQTRDAMGFKALDNLDAFFAGREPPDRVA</sequence>
<evidence type="ECO:0000256" key="4">
    <source>
        <dbReference type="RuleBase" id="RU003719"/>
    </source>
</evidence>
<comment type="caution">
    <text evidence="7">The sequence shown here is derived from an EMBL/GenBank/DDBJ whole genome shotgun (WGS) entry which is preliminary data.</text>
</comment>
<dbReference type="InterPro" id="IPR050223">
    <property type="entry name" value="D-isomer_2-hydroxyacid_DH"/>
</dbReference>
<evidence type="ECO:0000259" key="6">
    <source>
        <dbReference type="Pfam" id="PF02826"/>
    </source>
</evidence>
<dbReference type="GO" id="GO:0030267">
    <property type="term" value="F:glyoxylate reductase (NADPH) activity"/>
    <property type="evidence" value="ECO:0007669"/>
    <property type="project" value="TreeGrafter"/>
</dbReference>
<dbReference type="PANTHER" id="PTHR10996:SF283">
    <property type="entry name" value="GLYOXYLATE_HYDROXYPYRUVATE REDUCTASE B"/>
    <property type="match status" value="1"/>
</dbReference>
<dbReference type="SUPFAM" id="SSF52283">
    <property type="entry name" value="Formate/glycerate dehydrogenase catalytic domain-like"/>
    <property type="match status" value="1"/>
</dbReference>
<protein>
    <submittedName>
        <fullName evidence="7">Dihydrofolate reductase</fullName>
    </submittedName>
</protein>
<keyword evidence="3" id="KW-0520">NAD</keyword>
<evidence type="ECO:0000313" key="7">
    <source>
        <dbReference type="EMBL" id="EWY40101.1"/>
    </source>
</evidence>
<gene>
    <name evidence="7" type="ORF">N825_03795</name>
</gene>
<dbReference type="STRING" id="1385369.N825_03795"/>
<reference evidence="7 8" key="1">
    <citation type="submission" date="2013-08" db="EMBL/GenBank/DDBJ databases">
        <title>The genome sequence of Skermanella stibiiresistens.</title>
        <authorList>
            <person name="Zhu W."/>
            <person name="Wang G."/>
        </authorList>
    </citation>
    <scope>NUCLEOTIDE SEQUENCE [LARGE SCALE GENOMIC DNA]</scope>
    <source>
        <strain evidence="7 8">SB22</strain>
    </source>
</reference>
<dbReference type="PATRIC" id="fig|1385369.3.peg.2998"/>
<organism evidence="7 8">
    <name type="scientific">Skermanella stibiiresistens SB22</name>
    <dbReference type="NCBI Taxonomy" id="1385369"/>
    <lineage>
        <taxon>Bacteria</taxon>
        <taxon>Pseudomonadati</taxon>
        <taxon>Pseudomonadota</taxon>
        <taxon>Alphaproteobacteria</taxon>
        <taxon>Rhodospirillales</taxon>
        <taxon>Azospirillaceae</taxon>
        <taxon>Skermanella</taxon>
    </lineage>
</organism>
<evidence type="ECO:0000256" key="3">
    <source>
        <dbReference type="ARBA" id="ARBA00023027"/>
    </source>
</evidence>
<dbReference type="InterPro" id="IPR029753">
    <property type="entry name" value="D-isomer_DH_CS"/>
</dbReference>
<feature type="domain" description="D-isomer specific 2-hydroxyacid dehydrogenase catalytic" evidence="5">
    <location>
        <begin position="33"/>
        <end position="327"/>
    </location>
</feature>
<dbReference type="InterPro" id="IPR006140">
    <property type="entry name" value="D-isomer_DH_NAD-bd"/>
</dbReference>
<dbReference type="GO" id="GO:0016618">
    <property type="term" value="F:hydroxypyruvate reductase [NAD(P)H] activity"/>
    <property type="evidence" value="ECO:0007669"/>
    <property type="project" value="TreeGrafter"/>
</dbReference>
<dbReference type="InterPro" id="IPR006139">
    <property type="entry name" value="D-isomer_2_OHA_DH_cat_dom"/>
</dbReference>
<accession>W9H5P8</accession>
<proteinExistence type="inferred from homology"/>
<dbReference type="GO" id="GO:0051287">
    <property type="term" value="F:NAD binding"/>
    <property type="evidence" value="ECO:0007669"/>
    <property type="project" value="InterPro"/>
</dbReference>
<evidence type="ECO:0000256" key="1">
    <source>
        <dbReference type="ARBA" id="ARBA00005854"/>
    </source>
</evidence>
<dbReference type="Gene3D" id="3.40.50.720">
    <property type="entry name" value="NAD(P)-binding Rossmann-like Domain"/>
    <property type="match status" value="2"/>
</dbReference>
<dbReference type="PANTHER" id="PTHR10996">
    <property type="entry name" value="2-HYDROXYACID DEHYDROGENASE-RELATED"/>
    <property type="match status" value="1"/>
</dbReference>
<keyword evidence="2 4" id="KW-0560">Oxidoreductase</keyword>
<evidence type="ECO:0000259" key="5">
    <source>
        <dbReference type="Pfam" id="PF00389"/>
    </source>
</evidence>
<dbReference type="PROSITE" id="PS00065">
    <property type="entry name" value="D_2_HYDROXYACID_DH_1"/>
    <property type="match status" value="1"/>
</dbReference>
<dbReference type="Pfam" id="PF02826">
    <property type="entry name" value="2-Hacid_dh_C"/>
    <property type="match status" value="1"/>
</dbReference>
<dbReference type="SUPFAM" id="SSF51735">
    <property type="entry name" value="NAD(P)-binding Rossmann-fold domains"/>
    <property type="match status" value="1"/>
</dbReference>
<feature type="domain" description="D-isomer specific 2-hydroxyacid dehydrogenase NAD-binding" evidence="6">
    <location>
        <begin position="120"/>
        <end position="296"/>
    </location>
</feature>
<comment type="similarity">
    <text evidence="1 4">Belongs to the D-isomer specific 2-hydroxyacid dehydrogenase family.</text>
</comment>
<dbReference type="FunFam" id="3.40.50.720:FF:000203">
    <property type="entry name" value="D-3-phosphoglycerate dehydrogenase (SerA)"/>
    <property type="match status" value="1"/>
</dbReference>
<keyword evidence="8" id="KW-1185">Reference proteome</keyword>
<dbReference type="CDD" id="cd05301">
    <property type="entry name" value="GDH"/>
    <property type="match status" value="1"/>
</dbReference>
<dbReference type="InterPro" id="IPR029752">
    <property type="entry name" value="D-isomer_DH_CS1"/>
</dbReference>
<dbReference type="EMBL" id="AVFL01000009">
    <property type="protein sequence ID" value="EWY40101.1"/>
    <property type="molecule type" value="Genomic_DNA"/>
</dbReference>
<dbReference type="Proteomes" id="UP000019486">
    <property type="component" value="Unassembled WGS sequence"/>
</dbReference>